<dbReference type="Proteomes" id="UP000293952">
    <property type="component" value="Unassembled WGS sequence"/>
</dbReference>
<reference evidence="5 6" key="1">
    <citation type="submission" date="2019-02" db="EMBL/GenBank/DDBJ databases">
        <title>Genome sequence of the sea-ice species Brumimicrobium glaciale.</title>
        <authorList>
            <person name="Bowman J.P."/>
        </authorList>
    </citation>
    <scope>NUCLEOTIDE SEQUENCE [LARGE SCALE GENOMIC DNA]</scope>
    <source>
        <strain evidence="5 6">IC156</strain>
    </source>
</reference>
<proteinExistence type="inferred from homology"/>
<dbReference type="CDD" id="cd02808">
    <property type="entry name" value="GltS_FMN"/>
    <property type="match status" value="1"/>
</dbReference>
<dbReference type="PIRSF" id="PIRSF500060">
    <property type="entry name" value="UCP500060"/>
    <property type="match status" value="1"/>
</dbReference>
<dbReference type="InterPro" id="IPR013785">
    <property type="entry name" value="Aldolase_TIM"/>
</dbReference>
<dbReference type="PANTHER" id="PTHR43819">
    <property type="entry name" value="ARCHAEAL-TYPE GLUTAMATE SYNTHASE [NADPH]"/>
    <property type="match status" value="1"/>
</dbReference>
<sequence>MKPRGIFVLLSIIVVGVVVAVFPFWNNVIWFMVLFGPLIVIGYFDMIQKGHSIRRNFPVIGNIRYLLESIRPEIMQYFVENDTDGRPINRLDRSLIYQRAKKVNDTAPFGTQLNVYDIGYEWMDHSIYAKNRKEIDHDPRVMIGGPDCKQPYAASLMNISAMSFGSLSMNAVLAMNKGAKIGGFAQNTGEGGISPYHLQYGGDLIWQVGTGYFGCRDKKGNFNPVTYKENANIPNVKMIELKISQGAKPGHGGLLPASKNTEEIAAIRHIDPHTTVHSPNTHSAFTNATELLYFIKELRDLSNGKPVGFKMCIGKQIEFTDICEAMIETGIKPDFITIDGGEGGTGAAPVEFSNSIGIPLRDGLAYAVNTLRGYDLKKDISVVASGKVFSSFDIARLIAIGADTVSCARAMMLATGCIQALLCHKNTCPVGVATQDKSLMRGLDVEDKSQRVANFHSQTVYSFIELMAASGVTTPQGLRRVHINRRVEMDKIKKYSEIYPLTEVGALLKKEEILEPIHS</sequence>
<dbReference type="InterPro" id="IPR002932">
    <property type="entry name" value="Glu_synthdom"/>
</dbReference>
<keyword evidence="3" id="KW-0812">Transmembrane</keyword>
<keyword evidence="6" id="KW-1185">Reference proteome</keyword>
<evidence type="ECO:0000256" key="2">
    <source>
        <dbReference type="PIRNR" id="PIRNR006429"/>
    </source>
</evidence>
<evidence type="ECO:0000313" key="6">
    <source>
        <dbReference type="Proteomes" id="UP000293952"/>
    </source>
</evidence>
<dbReference type="GO" id="GO:0006537">
    <property type="term" value="P:glutamate biosynthetic process"/>
    <property type="evidence" value="ECO:0007669"/>
    <property type="project" value="InterPro"/>
</dbReference>
<evidence type="ECO:0000313" key="5">
    <source>
        <dbReference type="EMBL" id="RYM32544.1"/>
    </source>
</evidence>
<keyword evidence="3" id="KW-1133">Transmembrane helix</keyword>
<comment type="similarity">
    <text evidence="1 2">Belongs to the glutamate synthase family.</text>
</comment>
<dbReference type="PANTHER" id="PTHR43819:SF1">
    <property type="entry name" value="ARCHAEAL-TYPE GLUTAMATE SYNTHASE [NADPH]"/>
    <property type="match status" value="1"/>
</dbReference>
<evidence type="ECO:0000256" key="3">
    <source>
        <dbReference type="SAM" id="Phobius"/>
    </source>
</evidence>
<dbReference type="GO" id="GO:0015930">
    <property type="term" value="F:glutamate synthase activity"/>
    <property type="evidence" value="ECO:0007669"/>
    <property type="project" value="InterPro"/>
</dbReference>
<dbReference type="Pfam" id="PF01645">
    <property type="entry name" value="Glu_synthase"/>
    <property type="match status" value="1"/>
</dbReference>
<dbReference type="Gene3D" id="3.20.20.70">
    <property type="entry name" value="Aldolase class I"/>
    <property type="match status" value="1"/>
</dbReference>
<evidence type="ECO:0000256" key="1">
    <source>
        <dbReference type="ARBA" id="ARBA00009716"/>
    </source>
</evidence>
<feature type="transmembrane region" description="Helical" evidence="3">
    <location>
        <begin position="5"/>
        <end position="22"/>
    </location>
</feature>
<dbReference type="OrthoDB" id="9758182at2"/>
<dbReference type="SUPFAM" id="SSF51395">
    <property type="entry name" value="FMN-linked oxidoreductases"/>
    <property type="match status" value="1"/>
</dbReference>
<dbReference type="PIRSF" id="PIRSF006429">
    <property type="entry name" value="GOGAT_lg_2"/>
    <property type="match status" value="1"/>
</dbReference>
<dbReference type="InterPro" id="IPR027283">
    <property type="entry name" value="YerD"/>
</dbReference>
<protein>
    <submittedName>
        <fullName evidence="5">FMN-binding glutamate synthase family protein</fullName>
    </submittedName>
</protein>
<dbReference type="InterPro" id="IPR024188">
    <property type="entry name" value="GltB"/>
</dbReference>
<keyword evidence="3" id="KW-0472">Membrane</keyword>
<dbReference type="RefSeq" id="WP_130094645.1">
    <property type="nucleotide sequence ID" value="NZ_SETE01000006.1"/>
</dbReference>
<feature type="domain" description="Glutamate synthase" evidence="4">
    <location>
        <begin position="152"/>
        <end position="472"/>
    </location>
</feature>
<dbReference type="EMBL" id="SETE01000006">
    <property type="protein sequence ID" value="RYM32544.1"/>
    <property type="molecule type" value="Genomic_DNA"/>
</dbReference>
<feature type="transmembrane region" description="Helical" evidence="3">
    <location>
        <begin position="28"/>
        <end position="47"/>
    </location>
</feature>
<organism evidence="5 6">
    <name type="scientific">Brumimicrobium glaciale</name>
    <dbReference type="NCBI Taxonomy" id="200475"/>
    <lineage>
        <taxon>Bacteria</taxon>
        <taxon>Pseudomonadati</taxon>
        <taxon>Bacteroidota</taxon>
        <taxon>Flavobacteriia</taxon>
        <taxon>Flavobacteriales</taxon>
        <taxon>Crocinitomicaceae</taxon>
        <taxon>Brumimicrobium</taxon>
    </lineage>
</organism>
<gene>
    <name evidence="5" type="ORF">ERX46_14830</name>
</gene>
<evidence type="ECO:0000259" key="4">
    <source>
        <dbReference type="Pfam" id="PF01645"/>
    </source>
</evidence>
<dbReference type="AlphaFoldDB" id="A0A4Q4KJU0"/>
<accession>A0A4Q4KJU0</accession>
<comment type="caution">
    <text evidence="5">The sequence shown here is derived from an EMBL/GenBank/DDBJ whole genome shotgun (WGS) entry which is preliminary data.</text>
</comment>
<name>A0A4Q4KJU0_9FLAO</name>